<accession>A0A068TK28</accession>
<evidence type="ECO:0000313" key="1">
    <source>
        <dbReference type="EMBL" id="CDN58446.1"/>
    </source>
</evidence>
<dbReference type="PATRIC" id="fig|1028801.3.peg.6237"/>
<gene>
    <name evidence="1" type="ORF">RG1141_PB00980</name>
</gene>
<dbReference type="AlphaFoldDB" id="A0A068TK28"/>
<sequence>MDISSTRSILSDRPAQAAGSLLNARLSKGYSVSELAIATGLTETEIRLAEDGRMQNPDYIRRIKSALA</sequence>
<organism evidence="1 2">
    <name type="scientific">Neorhizobium galegae bv. officinalis bv. officinalis str. HAMBI 1141</name>
    <dbReference type="NCBI Taxonomy" id="1028801"/>
    <lineage>
        <taxon>Bacteria</taxon>
        <taxon>Pseudomonadati</taxon>
        <taxon>Pseudomonadota</taxon>
        <taxon>Alphaproteobacteria</taxon>
        <taxon>Hyphomicrobiales</taxon>
        <taxon>Rhizobiaceae</taxon>
        <taxon>Rhizobium/Agrobacterium group</taxon>
        <taxon>Neorhizobium</taxon>
    </lineage>
</organism>
<keyword evidence="1" id="KW-0614">Plasmid</keyword>
<proteinExistence type="predicted"/>
<name>A0A068TK28_NEOGA</name>
<protein>
    <recommendedName>
        <fullName evidence="3">HTH cro/C1-type domain-containing protein</fullName>
    </recommendedName>
</protein>
<dbReference type="Proteomes" id="UP000028186">
    <property type="component" value="Plasmid pHAMBI1141b"/>
</dbReference>
<dbReference type="EMBL" id="HG938357">
    <property type="protein sequence ID" value="CDN58446.1"/>
    <property type="molecule type" value="Genomic_DNA"/>
</dbReference>
<dbReference type="SUPFAM" id="SSF47413">
    <property type="entry name" value="lambda repressor-like DNA-binding domains"/>
    <property type="match status" value="1"/>
</dbReference>
<geneLocation type="plasmid" evidence="2">
    <name>III</name>
</geneLocation>
<dbReference type="HOGENOM" id="CLU_204587_0_0_5"/>
<dbReference type="GO" id="GO:0003677">
    <property type="term" value="F:DNA binding"/>
    <property type="evidence" value="ECO:0007669"/>
    <property type="project" value="InterPro"/>
</dbReference>
<dbReference type="InterPro" id="IPR010982">
    <property type="entry name" value="Lambda_DNA-bd_dom_sf"/>
</dbReference>
<evidence type="ECO:0000313" key="2">
    <source>
        <dbReference type="Proteomes" id="UP000028186"/>
    </source>
</evidence>
<dbReference type="KEGG" id="ngl:RG1141_PB00980"/>
<dbReference type="Gene3D" id="1.10.260.40">
    <property type="entry name" value="lambda repressor-like DNA-binding domains"/>
    <property type="match status" value="1"/>
</dbReference>
<evidence type="ECO:0008006" key="3">
    <source>
        <dbReference type="Google" id="ProtNLM"/>
    </source>
</evidence>
<reference evidence="2" key="1">
    <citation type="journal article" date="2014" name="BMC Genomics">
        <title>Genome sequencing of two Neorhizobium galegae strains reveals a noeT gene responsible for the unusual acetylation of the nodulation factors.</title>
        <authorList>
            <person name="Osterman J."/>
            <person name="Marsh J."/>
            <person name="Laine P.K."/>
            <person name="Zeng Z."/>
            <person name="Alatalo E."/>
            <person name="Sullivan J.T."/>
            <person name="Young J.P."/>
            <person name="Thomas-Oates J."/>
            <person name="Paulin L."/>
            <person name="Lindstrom K."/>
        </authorList>
    </citation>
    <scope>NUCLEOTIDE SEQUENCE [LARGE SCALE GENOMIC DNA]</scope>
    <source>
        <strain evidence="2">HAMBI 1141</strain>
        <plasmid evidence="2">III</plasmid>
    </source>
</reference>